<evidence type="ECO:0000313" key="8">
    <source>
        <dbReference type="Proteomes" id="UP000554482"/>
    </source>
</evidence>
<dbReference type="PANTHER" id="PTHR31140:SF70">
    <property type="entry name" value="B3 DOMAIN-CONTAINING PROTEIN OS11G0156000"/>
    <property type="match status" value="1"/>
</dbReference>
<dbReference type="GO" id="GO:0003700">
    <property type="term" value="F:DNA-binding transcription factor activity"/>
    <property type="evidence" value="ECO:0007669"/>
    <property type="project" value="InterPro"/>
</dbReference>
<reference evidence="7 8" key="1">
    <citation type="submission" date="2020-06" db="EMBL/GenBank/DDBJ databases">
        <title>Transcriptomic and genomic resources for Thalictrum thalictroides and T. hernandezii: Facilitating candidate gene discovery in an emerging model plant lineage.</title>
        <authorList>
            <person name="Arias T."/>
            <person name="Riano-Pachon D.M."/>
            <person name="Di Stilio V.S."/>
        </authorList>
    </citation>
    <scope>NUCLEOTIDE SEQUENCE [LARGE SCALE GENOMIC DNA]</scope>
    <source>
        <strain evidence="8">cv. WT478/WT964</strain>
        <tissue evidence="7">Leaves</tissue>
    </source>
</reference>
<dbReference type="GO" id="GO:0005634">
    <property type="term" value="C:nucleus"/>
    <property type="evidence" value="ECO:0007669"/>
    <property type="project" value="UniProtKB-SubCell"/>
</dbReference>
<dbReference type="Pfam" id="PF02362">
    <property type="entry name" value="B3"/>
    <property type="match status" value="1"/>
</dbReference>
<comment type="caution">
    <text evidence="7">The sequence shown here is derived from an EMBL/GenBank/DDBJ whole genome shotgun (WGS) entry which is preliminary data.</text>
</comment>
<dbReference type="PANTHER" id="PTHR31140">
    <property type="entry name" value="B3 DOMAIN-CONTAINING TRANSCRIPTION FACTOR ABI3"/>
    <property type="match status" value="1"/>
</dbReference>
<dbReference type="AlphaFoldDB" id="A0A7J6W4K5"/>
<evidence type="ECO:0000256" key="5">
    <source>
        <dbReference type="ARBA" id="ARBA00023242"/>
    </source>
</evidence>
<sequence length="211" mass="24509">MTTTTTKGSIAAVDQLPEDVKHCILSKIPIIRFQHSIYRYYVKKGMIKTAKRFQKNNHLPPIPWNLFDVEKEDIVKFLKFRKSSQRKVTEREVVLEKVLTKSDCRSSVNGTKARLTIPKHGRLRKLMPPISDNGIELEIKDEQGQTFQFLYCYIKNKLTYALQGDWDQYVAQNKLKAGDTIIMERDLGEAYFLKFTRCAVQCDLGDDDEKN</sequence>
<dbReference type="Gene3D" id="2.40.330.10">
    <property type="entry name" value="DNA-binding pseudobarrel domain"/>
    <property type="match status" value="1"/>
</dbReference>
<keyword evidence="4" id="KW-0804">Transcription</keyword>
<dbReference type="SUPFAM" id="SSF101936">
    <property type="entry name" value="DNA-binding pseudobarrel domain"/>
    <property type="match status" value="1"/>
</dbReference>
<evidence type="ECO:0000256" key="2">
    <source>
        <dbReference type="ARBA" id="ARBA00023015"/>
    </source>
</evidence>
<dbReference type="SMART" id="SM01019">
    <property type="entry name" value="B3"/>
    <property type="match status" value="1"/>
</dbReference>
<dbReference type="CDD" id="cd10017">
    <property type="entry name" value="B3_DNA"/>
    <property type="match status" value="1"/>
</dbReference>
<keyword evidence="3" id="KW-0238">DNA-binding</keyword>
<dbReference type="InterPro" id="IPR015300">
    <property type="entry name" value="DNA-bd_pseudobarrel_sf"/>
</dbReference>
<dbReference type="InterPro" id="IPR003340">
    <property type="entry name" value="B3_DNA-bd"/>
</dbReference>
<keyword evidence="5" id="KW-0539">Nucleus</keyword>
<dbReference type="Proteomes" id="UP000554482">
    <property type="component" value="Unassembled WGS sequence"/>
</dbReference>
<keyword evidence="2" id="KW-0805">Transcription regulation</keyword>
<dbReference type="EMBL" id="JABWDY010023003">
    <property type="protein sequence ID" value="KAF5191255.1"/>
    <property type="molecule type" value="Genomic_DNA"/>
</dbReference>
<gene>
    <name evidence="7" type="ORF">FRX31_019157</name>
</gene>
<dbReference type="InterPro" id="IPR006594">
    <property type="entry name" value="LisH"/>
</dbReference>
<keyword evidence="8" id="KW-1185">Reference proteome</keyword>
<dbReference type="GO" id="GO:0003677">
    <property type="term" value="F:DNA binding"/>
    <property type="evidence" value="ECO:0007669"/>
    <property type="project" value="UniProtKB-KW"/>
</dbReference>
<comment type="subcellular location">
    <subcellularLocation>
        <location evidence="1">Nucleus</location>
    </subcellularLocation>
</comment>
<proteinExistence type="predicted"/>
<evidence type="ECO:0000256" key="1">
    <source>
        <dbReference type="ARBA" id="ARBA00004123"/>
    </source>
</evidence>
<name>A0A7J6W4K5_THATH</name>
<dbReference type="OrthoDB" id="2020802at2759"/>
<protein>
    <recommendedName>
        <fullName evidence="6">TF-B3 domain-containing protein</fullName>
    </recommendedName>
</protein>
<dbReference type="InterPro" id="IPR044800">
    <property type="entry name" value="LEC2-like"/>
</dbReference>
<evidence type="ECO:0000256" key="3">
    <source>
        <dbReference type="ARBA" id="ARBA00023125"/>
    </source>
</evidence>
<organism evidence="7 8">
    <name type="scientific">Thalictrum thalictroides</name>
    <name type="common">Rue-anemone</name>
    <name type="synonym">Anemone thalictroides</name>
    <dbReference type="NCBI Taxonomy" id="46969"/>
    <lineage>
        <taxon>Eukaryota</taxon>
        <taxon>Viridiplantae</taxon>
        <taxon>Streptophyta</taxon>
        <taxon>Embryophyta</taxon>
        <taxon>Tracheophyta</taxon>
        <taxon>Spermatophyta</taxon>
        <taxon>Magnoliopsida</taxon>
        <taxon>Ranunculales</taxon>
        <taxon>Ranunculaceae</taxon>
        <taxon>Thalictroideae</taxon>
        <taxon>Thalictrum</taxon>
    </lineage>
</organism>
<evidence type="ECO:0000259" key="6">
    <source>
        <dbReference type="SMART" id="SM01019"/>
    </source>
</evidence>
<accession>A0A7J6W4K5</accession>
<feature type="domain" description="TF-B3" evidence="6">
    <location>
        <begin position="95"/>
        <end position="199"/>
    </location>
</feature>
<dbReference type="PROSITE" id="PS50896">
    <property type="entry name" value="LISH"/>
    <property type="match status" value="1"/>
</dbReference>
<evidence type="ECO:0000256" key="4">
    <source>
        <dbReference type="ARBA" id="ARBA00023163"/>
    </source>
</evidence>
<evidence type="ECO:0000313" key="7">
    <source>
        <dbReference type="EMBL" id="KAF5191255.1"/>
    </source>
</evidence>